<dbReference type="GO" id="GO:0009403">
    <property type="term" value="P:toxin biosynthetic process"/>
    <property type="evidence" value="ECO:0007669"/>
    <property type="project" value="InterPro"/>
</dbReference>
<feature type="transmembrane region" description="Helical" evidence="5">
    <location>
        <begin position="71"/>
        <end position="99"/>
    </location>
</feature>
<comment type="subcellular location">
    <subcellularLocation>
        <location evidence="1">Membrane</location>
        <topology evidence="1">Multi-pass membrane protein</topology>
    </subcellularLocation>
</comment>
<feature type="transmembrane region" description="Helical" evidence="5">
    <location>
        <begin position="31"/>
        <end position="51"/>
    </location>
</feature>
<dbReference type="PANTHER" id="PTHR36926">
    <property type="entry name" value="COLICIN V PRODUCTION PROTEIN"/>
    <property type="match status" value="1"/>
</dbReference>
<feature type="transmembrane region" description="Helical" evidence="5">
    <location>
        <begin position="111"/>
        <end position="134"/>
    </location>
</feature>
<dbReference type="InterPro" id="IPR052719">
    <property type="entry name" value="CvpA-like"/>
</dbReference>
<dbReference type="OrthoDB" id="9806894at2"/>
<dbReference type="KEGG" id="ppru:FDP22_11685"/>
<evidence type="ECO:0000256" key="1">
    <source>
        <dbReference type="ARBA" id="ARBA00004141"/>
    </source>
</evidence>
<protein>
    <submittedName>
        <fullName evidence="6">CvpA family protein</fullName>
    </submittedName>
</protein>
<dbReference type="GO" id="GO:0016020">
    <property type="term" value="C:membrane"/>
    <property type="evidence" value="ECO:0007669"/>
    <property type="project" value="UniProtKB-SubCell"/>
</dbReference>
<feature type="transmembrane region" description="Helical" evidence="5">
    <location>
        <begin position="6"/>
        <end position="24"/>
    </location>
</feature>
<dbReference type="Pfam" id="PF02674">
    <property type="entry name" value="Colicin_V"/>
    <property type="match status" value="1"/>
</dbReference>
<evidence type="ECO:0000313" key="6">
    <source>
        <dbReference type="EMBL" id="QDL92380.1"/>
    </source>
</evidence>
<gene>
    <name evidence="6" type="ORF">FDP22_11685</name>
</gene>
<accession>A0A5B8FYE9</accession>
<dbReference type="PANTHER" id="PTHR36926:SF1">
    <property type="entry name" value="COLICIN V PRODUCTION PROTEIN"/>
    <property type="match status" value="1"/>
</dbReference>
<proteinExistence type="predicted"/>
<evidence type="ECO:0000313" key="7">
    <source>
        <dbReference type="Proteomes" id="UP000305888"/>
    </source>
</evidence>
<name>A0A5B8FYE9_9RHOB</name>
<dbReference type="RefSeq" id="WP_138573153.1">
    <property type="nucleotide sequence ID" value="NZ_CP040818.1"/>
</dbReference>
<sequence length="182" mass="19437">MDGFTIADGVVLLVIAVSALLAYSRGFVREVLAIAGWVIAAIVAFYLAPTVEPLVREIPVISGFLSSSCQFSVLAAFAVVFAVALIILSIFTPLFASMVQNSAIGPVDQGAGFLFGLARGVLLVVVALVVYQYLNLDFPQIDGSRTAVFLADARDQLRAEVPTETPGWLDTRYDQLFGTCSQ</sequence>
<evidence type="ECO:0000256" key="4">
    <source>
        <dbReference type="ARBA" id="ARBA00023136"/>
    </source>
</evidence>
<dbReference type="Proteomes" id="UP000305888">
    <property type="component" value="Chromosome"/>
</dbReference>
<organism evidence="6 7">
    <name type="scientific">Paroceanicella profunda</name>
    <dbReference type="NCBI Taxonomy" id="2579971"/>
    <lineage>
        <taxon>Bacteria</taxon>
        <taxon>Pseudomonadati</taxon>
        <taxon>Pseudomonadota</taxon>
        <taxon>Alphaproteobacteria</taxon>
        <taxon>Rhodobacterales</taxon>
        <taxon>Paracoccaceae</taxon>
        <taxon>Paroceanicella</taxon>
    </lineage>
</organism>
<reference evidence="6 7" key="1">
    <citation type="submission" date="2019-06" db="EMBL/GenBank/DDBJ databases">
        <title>Genome sequence of Rhodobacteraceae bacterium D4M1.</title>
        <authorList>
            <person name="Cao J."/>
        </authorList>
    </citation>
    <scope>NUCLEOTIDE SEQUENCE [LARGE SCALE GENOMIC DNA]</scope>
    <source>
        <strain evidence="6 7">D4M1</strain>
    </source>
</reference>
<keyword evidence="3 5" id="KW-1133">Transmembrane helix</keyword>
<keyword evidence="4 5" id="KW-0472">Membrane</keyword>
<dbReference type="EMBL" id="CP040818">
    <property type="protein sequence ID" value="QDL92380.1"/>
    <property type="molecule type" value="Genomic_DNA"/>
</dbReference>
<keyword evidence="7" id="KW-1185">Reference proteome</keyword>
<evidence type="ECO:0000256" key="2">
    <source>
        <dbReference type="ARBA" id="ARBA00022692"/>
    </source>
</evidence>
<evidence type="ECO:0000256" key="5">
    <source>
        <dbReference type="SAM" id="Phobius"/>
    </source>
</evidence>
<dbReference type="AlphaFoldDB" id="A0A5B8FYE9"/>
<dbReference type="InterPro" id="IPR003825">
    <property type="entry name" value="Colicin-V_CvpA"/>
</dbReference>
<keyword evidence="2 5" id="KW-0812">Transmembrane</keyword>
<evidence type="ECO:0000256" key="3">
    <source>
        <dbReference type="ARBA" id="ARBA00022989"/>
    </source>
</evidence>